<gene>
    <name evidence="2" type="ORF">NCTC10918_00372</name>
</gene>
<reference evidence="2 3" key="1">
    <citation type="submission" date="2018-12" db="EMBL/GenBank/DDBJ databases">
        <authorList>
            <consortium name="Pathogen Informatics"/>
        </authorList>
    </citation>
    <scope>NUCLEOTIDE SEQUENCE [LARGE SCALE GENOMIC DNA]</scope>
    <source>
        <strain evidence="2 3">NCTC10918</strain>
    </source>
</reference>
<evidence type="ECO:0000313" key="2">
    <source>
        <dbReference type="EMBL" id="VEJ29127.1"/>
    </source>
</evidence>
<dbReference type="EMBL" id="LR134521">
    <property type="protein sequence ID" value="VEJ29127.1"/>
    <property type="molecule type" value="Genomic_DNA"/>
</dbReference>
<keyword evidence="1" id="KW-0812">Transmembrane</keyword>
<proteinExistence type="predicted"/>
<dbReference type="AlphaFoldDB" id="A0A3S5F7F2"/>
<name>A0A3S5F7F2_9MICC</name>
<evidence type="ECO:0000256" key="1">
    <source>
        <dbReference type="SAM" id="Phobius"/>
    </source>
</evidence>
<feature type="transmembrane region" description="Helical" evidence="1">
    <location>
        <begin position="12"/>
        <end position="41"/>
    </location>
</feature>
<evidence type="ECO:0000313" key="3">
    <source>
        <dbReference type="Proteomes" id="UP000270988"/>
    </source>
</evidence>
<protein>
    <submittedName>
        <fullName evidence="2">Uncharacterized protein</fullName>
    </submittedName>
</protein>
<organism evidence="2 3">
    <name type="scientific">Rothia dentocariosa</name>
    <dbReference type="NCBI Taxonomy" id="2047"/>
    <lineage>
        <taxon>Bacteria</taxon>
        <taxon>Bacillati</taxon>
        <taxon>Actinomycetota</taxon>
        <taxon>Actinomycetes</taxon>
        <taxon>Micrococcales</taxon>
        <taxon>Micrococcaceae</taxon>
        <taxon>Rothia</taxon>
    </lineage>
</organism>
<dbReference type="STRING" id="762948.HMPREF0733_11690"/>
<dbReference type="Proteomes" id="UP000270988">
    <property type="component" value="Chromosome"/>
</dbReference>
<accession>A0A3S5F7F2</accession>
<keyword evidence="1" id="KW-0472">Membrane</keyword>
<sequence>MSIAEICRMIAIAFMYIVCFIVLGIPVLIFAGFIVCALLAIPLTPILWVIDKFRNRNPTPVPETPKNPFKLDEITWALSPRQLRDRHELYVRWAHRIYLNIAIRPDTPKKPALDDAYSEAVRVDILRAYTALNRYEYALDAKSPQPQKLRQASTDALGYSRGVIRQTGLILGDWKDPRNISAKIFKGQEAKVQELCGIRDETEQHLSTALSQHKNSVFPQQIACVVLTAATQVLEAAQHKLAEHPHIRGDAARTYLHHEIQRAICGVRTILTALQEALDACEEYCRAAPEAQTAVELLEAAQYGAEERRNRFYRQIVSHRAEQLEEILATTGKAPADLPQNHEIRDRITSFCVDLLTEVKPVLSEESYTRCERLIQRLCITQIRREYGYTKLLLAGEYAPLNTHELCTAMLNQYACQILLEDKDDLSGSLEYLVNLVKQLRHTREEMLRTYDGYFPDMIPDSPSQKRFVTALSYELLVSDTEMYAAYDECQRMLERDKRSRLQPDSEEYHYWMLQNPSWFYHSLYKDDFFVPWHKVWEEPDYPRPDYLKV</sequence>
<keyword evidence="1" id="KW-1133">Transmembrane helix</keyword>